<dbReference type="EMBL" id="QUSG01000022">
    <property type="protein sequence ID" value="KAA3521093.1"/>
    <property type="molecule type" value="Genomic_DNA"/>
</dbReference>
<dbReference type="GO" id="GO:0016832">
    <property type="term" value="F:aldehyde-lyase activity"/>
    <property type="evidence" value="ECO:0007669"/>
    <property type="project" value="TreeGrafter"/>
</dbReference>
<feature type="domain" description="Class II aldolase/adducin N-terminal" evidence="3">
    <location>
        <begin position="9"/>
        <end position="187"/>
    </location>
</feature>
<dbReference type="Proteomes" id="UP000436911">
    <property type="component" value="Unassembled WGS sequence"/>
</dbReference>
<evidence type="ECO:0000313" key="4">
    <source>
        <dbReference type="EMBL" id="KAA3521093.1"/>
    </source>
</evidence>
<dbReference type="GO" id="GO:0046872">
    <property type="term" value="F:metal ion binding"/>
    <property type="evidence" value="ECO:0007669"/>
    <property type="project" value="UniProtKB-KW"/>
</dbReference>
<comment type="caution">
    <text evidence="4">The sequence shown here is derived from an EMBL/GenBank/DDBJ whole genome shotgun (WGS) entry which is preliminary data.</text>
</comment>
<evidence type="ECO:0000256" key="1">
    <source>
        <dbReference type="ARBA" id="ARBA00022723"/>
    </source>
</evidence>
<dbReference type="OrthoDB" id="5500703at2"/>
<protein>
    <submittedName>
        <fullName evidence="4">Class II aldolase/adducin family protein</fullName>
    </submittedName>
</protein>
<sequence length="217" mass="23473">MAKFMAQRQEIADMSRYFADNGYFAGTGGNIGVRVDRKLMAVTPSASDYSTVEAKDVVILDIETLDIVEGDKTPTIEKGLHARMLLMHPNRHASVHTHQPIASAVALLHESLPWPRGSDLGALGPLVALIPYRPSGTGMLAKIFAKSLRPDIFAYLLASHGVICAGADLKTAAGMIRKIEAAAAAHLRDRINKHVNLDRQLQAFILNVLDKAETKGA</sequence>
<evidence type="ECO:0000313" key="5">
    <source>
        <dbReference type="Proteomes" id="UP000436911"/>
    </source>
</evidence>
<name>A0A368P2Y6_AGRVI</name>
<dbReference type="AlphaFoldDB" id="A0A368P2Y6"/>
<evidence type="ECO:0000256" key="2">
    <source>
        <dbReference type="ARBA" id="ARBA00023239"/>
    </source>
</evidence>
<dbReference type="Pfam" id="PF00596">
    <property type="entry name" value="Aldolase_II"/>
    <property type="match status" value="1"/>
</dbReference>
<dbReference type="InterPro" id="IPR036409">
    <property type="entry name" value="Aldolase_II/adducin_N_sf"/>
</dbReference>
<gene>
    <name evidence="4" type="ORF">DXT89_23570</name>
</gene>
<keyword evidence="1" id="KW-0479">Metal-binding</keyword>
<dbReference type="PANTHER" id="PTHR22789:SF0">
    <property type="entry name" value="3-OXO-TETRONATE 4-PHOSPHATE DECARBOXYLASE-RELATED"/>
    <property type="match status" value="1"/>
</dbReference>
<dbReference type="InterPro" id="IPR050197">
    <property type="entry name" value="Aldolase_class_II_sugar_metab"/>
</dbReference>
<reference evidence="4 5" key="1">
    <citation type="submission" date="2018-08" db="EMBL/GenBank/DDBJ databases">
        <title>Genome sequencing of Agrobacterium vitis strain ICMP 10754.</title>
        <authorList>
            <person name="Visnovsky S.B."/>
            <person name="Pitman A.R."/>
        </authorList>
    </citation>
    <scope>NUCLEOTIDE SEQUENCE [LARGE SCALE GENOMIC DNA]</scope>
    <source>
        <strain evidence="4 5">ICMP 10754</strain>
    </source>
</reference>
<dbReference type="PANTHER" id="PTHR22789">
    <property type="entry name" value="FUCULOSE PHOSPHATE ALDOLASE"/>
    <property type="match status" value="1"/>
</dbReference>
<keyword evidence="2" id="KW-0456">Lyase</keyword>
<organism evidence="4 5">
    <name type="scientific">Agrobacterium vitis</name>
    <name type="common">Rhizobium vitis</name>
    <dbReference type="NCBI Taxonomy" id="373"/>
    <lineage>
        <taxon>Bacteria</taxon>
        <taxon>Pseudomonadati</taxon>
        <taxon>Pseudomonadota</taxon>
        <taxon>Alphaproteobacteria</taxon>
        <taxon>Hyphomicrobiales</taxon>
        <taxon>Rhizobiaceae</taxon>
        <taxon>Rhizobium/Agrobacterium group</taxon>
        <taxon>Agrobacterium</taxon>
    </lineage>
</organism>
<dbReference type="GeneID" id="60680404"/>
<accession>A0A368P2Y6</accession>
<dbReference type="SMART" id="SM01007">
    <property type="entry name" value="Aldolase_II"/>
    <property type="match status" value="1"/>
</dbReference>
<dbReference type="GO" id="GO:0005829">
    <property type="term" value="C:cytosol"/>
    <property type="evidence" value="ECO:0007669"/>
    <property type="project" value="TreeGrafter"/>
</dbReference>
<dbReference type="RefSeq" id="WP_060719536.1">
    <property type="nucleotide sequence ID" value="NZ_CP055266.1"/>
</dbReference>
<dbReference type="InterPro" id="IPR001303">
    <property type="entry name" value="Aldolase_II/adducin_N"/>
</dbReference>
<proteinExistence type="predicted"/>
<dbReference type="SUPFAM" id="SSF53639">
    <property type="entry name" value="AraD/HMP-PK domain-like"/>
    <property type="match status" value="1"/>
</dbReference>
<dbReference type="GO" id="GO:0019323">
    <property type="term" value="P:pentose catabolic process"/>
    <property type="evidence" value="ECO:0007669"/>
    <property type="project" value="TreeGrafter"/>
</dbReference>
<dbReference type="Gene3D" id="3.40.225.10">
    <property type="entry name" value="Class II aldolase/adducin N-terminal domain"/>
    <property type="match status" value="1"/>
</dbReference>
<evidence type="ECO:0000259" key="3">
    <source>
        <dbReference type="SMART" id="SM01007"/>
    </source>
</evidence>